<keyword evidence="5 11" id="KW-0028">Amino-acid biosynthesis</keyword>
<keyword evidence="8 11" id="KW-0057">Aromatic amino acid biosynthesis</keyword>
<keyword evidence="14" id="KW-1185">Reference proteome</keyword>
<organism evidence="13 14">
    <name type="scientific">Rohdeia mirabilis</name>
    <dbReference type="NCBI Taxonomy" id="2528008"/>
    <lineage>
        <taxon>Bacteria</taxon>
        <taxon>Pseudomonadati</taxon>
        <taxon>Planctomycetota</taxon>
        <taxon>Planctomycetia</taxon>
        <taxon>Planctomycetia incertae sedis</taxon>
        <taxon>Rohdeia</taxon>
    </lineage>
</organism>
<comment type="function">
    <text evidence="11">The beta subunit is responsible for the synthesis of L-tryptophan from indole and L-serine.</text>
</comment>
<evidence type="ECO:0000313" key="14">
    <source>
        <dbReference type="Proteomes" id="UP000319342"/>
    </source>
</evidence>
<dbReference type="Pfam" id="PF00291">
    <property type="entry name" value="PALP"/>
    <property type="match status" value="1"/>
</dbReference>
<protein>
    <recommendedName>
        <fullName evidence="11">Tryptophan synthase beta chain</fullName>
        <ecNumber evidence="11">4.2.1.20</ecNumber>
    </recommendedName>
</protein>
<sequence>MTDRYFRRSGLARPFGGCFVAETLVAPLVDLERRFLEALDDASFNAQLDMLLRDLAGRPTPLLRARRLGDALGCELYLKREDLVHTGAHKLNNALGQCLLAQRSGRRRVLAETGAGQHGVATATAAAALGLECEVHMGTRDVERQATNVRRMELLGARVIATDAGDATLKEAVSSALRAWVDDPDSTTYVIGSALGPHPYPRMVAHFQRVIGDEARRQILERTGALPDVAVACVGGGSNAIGLFSAFMDDAVELVGVEAGGEGIETGRHAARMASGSTGGVIGVLHGSRSRLLQDADGQVRATTSISAGLDYPSLGPEHADLETSGRARYTSATDRLALEACLELTRTEGILPALESSHALASVRSESARYAGRRVLVCLSGRGDKDLSTIAEHIAAGGRHE</sequence>
<dbReference type="GO" id="GO:0005737">
    <property type="term" value="C:cytoplasm"/>
    <property type="evidence" value="ECO:0007669"/>
    <property type="project" value="TreeGrafter"/>
</dbReference>
<dbReference type="UniPathway" id="UPA00035">
    <property type="reaction ID" value="UER00044"/>
</dbReference>
<dbReference type="InterPro" id="IPR001926">
    <property type="entry name" value="TrpB-like_PALP"/>
</dbReference>
<comment type="subunit">
    <text evidence="4 11">Tetramer of two alpha and two beta chains.</text>
</comment>
<accession>A0A518CYT4</accession>
<evidence type="ECO:0000256" key="8">
    <source>
        <dbReference type="ARBA" id="ARBA00023141"/>
    </source>
</evidence>
<evidence type="ECO:0000256" key="6">
    <source>
        <dbReference type="ARBA" id="ARBA00022822"/>
    </source>
</evidence>
<dbReference type="PIRSF" id="PIRSF001413">
    <property type="entry name" value="Trp_syn_beta"/>
    <property type="match status" value="1"/>
</dbReference>
<evidence type="ECO:0000256" key="3">
    <source>
        <dbReference type="ARBA" id="ARBA00009982"/>
    </source>
</evidence>
<evidence type="ECO:0000256" key="7">
    <source>
        <dbReference type="ARBA" id="ARBA00022898"/>
    </source>
</evidence>
<gene>
    <name evidence="11 13" type="primary">trpB</name>
    <name evidence="13" type="ORF">Pla163_14830</name>
</gene>
<evidence type="ECO:0000313" key="13">
    <source>
        <dbReference type="EMBL" id="QDU84376.1"/>
    </source>
</evidence>
<evidence type="ECO:0000256" key="5">
    <source>
        <dbReference type="ARBA" id="ARBA00022605"/>
    </source>
</evidence>
<dbReference type="InterPro" id="IPR006654">
    <property type="entry name" value="Trp_synth_beta"/>
</dbReference>
<comment type="pathway">
    <text evidence="2 11">Amino-acid biosynthesis; L-tryptophan biosynthesis; L-tryptophan from chorismate: step 5/5.</text>
</comment>
<dbReference type="HAMAP" id="MF_00133">
    <property type="entry name" value="Trp_synth_beta"/>
    <property type="match status" value="1"/>
</dbReference>
<comment type="catalytic activity">
    <reaction evidence="10 11">
        <text>(1S,2R)-1-C-(indol-3-yl)glycerol 3-phosphate + L-serine = D-glyceraldehyde 3-phosphate + L-tryptophan + H2O</text>
        <dbReference type="Rhea" id="RHEA:10532"/>
        <dbReference type="ChEBI" id="CHEBI:15377"/>
        <dbReference type="ChEBI" id="CHEBI:33384"/>
        <dbReference type="ChEBI" id="CHEBI:57912"/>
        <dbReference type="ChEBI" id="CHEBI:58866"/>
        <dbReference type="ChEBI" id="CHEBI:59776"/>
        <dbReference type="EC" id="4.2.1.20"/>
    </reaction>
</comment>
<feature type="modified residue" description="N6-(pyridoxal phosphate)lysine" evidence="11">
    <location>
        <position position="90"/>
    </location>
</feature>
<dbReference type="GO" id="GO:0004834">
    <property type="term" value="F:tryptophan synthase activity"/>
    <property type="evidence" value="ECO:0007669"/>
    <property type="project" value="UniProtKB-UniRule"/>
</dbReference>
<dbReference type="AlphaFoldDB" id="A0A518CYT4"/>
<dbReference type="Gene3D" id="3.40.50.1100">
    <property type="match status" value="2"/>
</dbReference>
<evidence type="ECO:0000256" key="9">
    <source>
        <dbReference type="ARBA" id="ARBA00023239"/>
    </source>
</evidence>
<dbReference type="EMBL" id="CP036290">
    <property type="protein sequence ID" value="QDU84376.1"/>
    <property type="molecule type" value="Genomic_DNA"/>
</dbReference>
<feature type="domain" description="Tryptophan synthase beta chain-like PALP" evidence="12">
    <location>
        <begin position="55"/>
        <end position="382"/>
    </location>
</feature>
<evidence type="ECO:0000259" key="12">
    <source>
        <dbReference type="Pfam" id="PF00291"/>
    </source>
</evidence>
<keyword evidence="9 11" id="KW-0456">Lyase</keyword>
<dbReference type="EC" id="4.2.1.20" evidence="11"/>
<dbReference type="OrthoDB" id="9766131at2"/>
<keyword evidence="6 11" id="KW-0822">Tryptophan biosynthesis</keyword>
<evidence type="ECO:0000256" key="4">
    <source>
        <dbReference type="ARBA" id="ARBA00011270"/>
    </source>
</evidence>
<dbReference type="Proteomes" id="UP000319342">
    <property type="component" value="Chromosome"/>
</dbReference>
<keyword evidence="7 11" id="KW-0663">Pyridoxal phosphate</keyword>
<dbReference type="InterPro" id="IPR036052">
    <property type="entry name" value="TrpB-like_PALP_sf"/>
</dbReference>
<dbReference type="CDD" id="cd06446">
    <property type="entry name" value="Trp-synth_B"/>
    <property type="match status" value="1"/>
</dbReference>
<reference evidence="13 14" key="1">
    <citation type="submission" date="2019-02" db="EMBL/GenBank/DDBJ databases">
        <title>Deep-cultivation of Planctomycetes and their phenomic and genomic characterization uncovers novel biology.</title>
        <authorList>
            <person name="Wiegand S."/>
            <person name="Jogler M."/>
            <person name="Boedeker C."/>
            <person name="Pinto D."/>
            <person name="Vollmers J."/>
            <person name="Rivas-Marin E."/>
            <person name="Kohn T."/>
            <person name="Peeters S.H."/>
            <person name="Heuer A."/>
            <person name="Rast P."/>
            <person name="Oberbeckmann S."/>
            <person name="Bunk B."/>
            <person name="Jeske O."/>
            <person name="Meyerdierks A."/>
            <person name="Storesund J.E."/>
            <person name="Kallscheuer N."/>
            <person name="Luecker S."/>
            <person name="Lage O.M."/>
            <person name="Pohl T."/>
            <person name="Merkel B.J."/>
            <person name="Hornburger P."/>
            <person name="Mueller R.-W."/>
            <person name="Bruemmer F."/>
            <person name="Labrenz M."/>
            <person name="Spormann A.M."/>
            <person name="Op den Camp H."/>
            <person name="Overmann J."/>
            <person name="Amann R."/>
            <person name="Jetten M.S.M."/>
            <person name="Mascher T."/>
            <person name="Medema M.H."/>
            <person name="Devos D.P."/>
            <person name="Kaster A.-K."/>
            <person name="Ovreas L."/>
            <person name="Rohde M."/>
            <person name="Galperin M.Y."/>
            <person name="Jogler C."/>
        </authorList>
    </citation>
    <scope>NUCLEOTIDE SEQUENCE [LARGE SCALE GENOMIC DNA]</scope>
    <source>
        <strain evidence="13 14">Pla163</strain>
    </source>
</reference>
<dbReference type="InterPro" id="IPR023026">
    <property type="entry name" value="Trp_synth_beta/beta-like"/>
</dbReference>
<evidence type="ECO:0000256" key="11">
    <source>
        <dbReference type="HAMAP-Rule" id="MF_00133"/>
    </source>
</evidence>
<evidence type="ECO:0000256" key="10">
    <source>
        <dbReference type="ARBA" id="ARBA00049047"/>
    </source>
</evidence>
<dbReference type="FunFam" id="3.40.50.1100:FF:000004">
    <property type="entry name" value="Tryptophan synthase beta chain"/>
    <property type="match status" value="1"/>
</dbReference>
<dbReference type="PROSITE" id="PS00168">
    <property type="entry name" value="TRP_SYNTHASE_BETA"/>
    <property type="match status" value="1"/>
</dbReference>
<dbReference type="PANTHER" id="PTHR48077:SF3">
    <property type="entry name" value="TRYPTOPHAN SYNTHASE"/>
    <property type="match status" value="1"/>
</dbReference>
<evidence type="ECO:0000256" key="1">
    <source>
        <dbReference type="ARBA" id="ARBA00001933"/>
    </source>
</evidence>
<dbReference type="SUPFAM" id="SSF53686">
    <property type="entry name" value="Tryptophan synthase beta subunit-like PLP-dependent enzymes"/>
    <property type="match status" value="1"/>
</dbReference>
<comment type="similarity">
    <text evidence="3 11">Belongs to the TrpB family.</text>
</comment>
<evidence type="ECO:0000256" key="2">
    <source>
        <dbReference type="ARBA" id="ARBA00004733"/>
    </source>
</evidence>
<dbReference type="PANTHER" id="PTHR48077">
    <property type="entry name" value="TRYPTOPHAN SYNTHASE-RELATED"/>
    <property type="match status" value="1"/>
</dbReference>
<proteinExistence type="inferred from homology"/>
<comment type="cofactor">
    <cofactor evidence="1 11">
        <name>pyridoxal 5'-phosphate</name>
        <dbReference type="ChEBI" id="CHEBI:597326"/>
    </cofactor>
</comment>
<dbReference type="NCBIfam" id="TIGR00263">
    <property type="entry name" value="trpB"/>
    <property type="match status" value="1"/>
</dbReference>
<dbReference type="InterPro" id="IPR006653">
    <property type="entry name" value="Trp_synth_b_CS"/>
</dbReference>
<name>A0A518CYT4_9BACT</name>
<dbReference type="RefSeq" id="WP_145185781.1">
    <property type="nucleotide sequence ID" value="NZ_CP036290.1"/>
</dbReference>